<evidence type="ECO:0000313" key="2">
    <source>
        <dbReference type="Proteomes" id="UP000294664"/>
    </source>
</evidence>
<organism evidence="1 2">
    <name type="scientific">Aquabacter spiritensis</name>
    <dbReference type="NCBI Taxonomy" id="933073"/>
    <lineage>
        <taxon>Bacteria</taxon>
        <taxon>Pseudomonadati</taxon>
        <taxon>Pseudomonadota</taxon>
        <taxon>Alphaproteobacteria</taxon>
        <taxon>Hyphomicrobiales</taxon>
        <taxon>Xanthobacteraceae</taxon>
        <taxon>Aquabacter</taxon>
    </lineage>
</organism>
<comment type="caution">
    <text evidence="1">The sequence shown here is derived from an EMBL/GenBank/DDBJ whole genome shotgun (WGS) entry which is preliminary data.</text>
</comment>
<sequence>MIVAHLMEALRSLPPDAVVLIECDGGLSRVDALDFVAAQGVGAPAEVILLPSLDE</sequence>
<evidence type="ECO:0000313" key="1">
    <source>
        <dbReference type="EMBL" id="TCT07877.1"/>
    </source>
</evidence>
<reference evidence="1 2" key="1">
    <citation type="submission" date="2019-03" db="EMBL/GenBank/DDBJ databases">
        <title>Genomic Encyclopedia of Type Strains, Phase IV (KMG-IV): sequencing the most valuable type-strain genomes for metagenomic binning, comparative biology and taxonomic classification.</title>
        <authorList>
            <person name="Goeker M."/>
        </authorList>
    </citation>
    <scope>NUCLEOTIDE SEQUENCE [LARGE SCALE GENOMIC DNA]</scope>
    <source>
        <strain evidence="1 2">DSM 9035</strain>
    </source>
</reference>
<gene>
    <name evidence="1" type="ORF">EDC64_101396</name>
</gene>
<protein>
    <submittedName>
        <fullName evidence="1">Uncharacterized protein</fullName>
    </submittedName>
</protein>
<dbReference type="EMBL" id="SMAI01000001">
    <property type="protein sequence ID" value="TCT07877.1"/>
    <property type="molecule type" value="Genomic_DNA"/>
</dbReference>
<name>A0A4R3M8A7_9HYPH</name>
<accession>A0A4R3M8A7</accession>
<dbReference type="AlphaFoldDB" id="A0A4R3M8A7"/>
<dbReference type="Proteomes" id="UP000294664">
    <property type="component" value="Unassembled WGS sequence"/>
</dbReference>
<keyword evidence="2" id="KW-1185">Reference proteome</keyword>
<proteinExistence type="predicted"/>